<evidence type="ECO:0000313" key="3">
    <source>
        <dbReference type="Proteomes" id="UP000215145"/>
    </source>
</evidence>
<comment type="caution">
    <text evidence="2">The sequence shown here is derived from an EMBL/GenBank/DDBJ whole genome shotgun (WGS) entry which is preliminary data.</text>
</comment>
<protein>
    <recommendedName>
        <fullName evidence="1">Methyltransferase type 11 domain-containing protein</fullName>
    </recommendedName>
</protein>
<evidence type="ECO:0000313" key="2">
    <source>
        <dbReference type="EMBL" id="OXM16910.1"/>
    </source>
</evidence>
<dbReference type="OrthoDB" id="9787807at2"/>
<dbReference type="Pfam" id="PF08241">
    <property type="entry name" value="Methyltransf_11"/>
    <property type="match status" value="1"/>
</dbReference>
<reference evidence="2 3" key="1">
    <citation type="submission" date="2017-07" db="EMBL/GenBank/DDBJ databases">
        <title>Paenibacillus herberti R33 genome sequencing and assembly.</title>
        <authorList>
            <person name="Su W."/>
        </authorList>
    </citation>
    <scope>NUCLEOTIDE SEQUENCE [LARGE SCALE GENOMIC DNA]</scope>
    <source>
        <strain evidence="2 3">R33</strain>
    </source>
</reference>
<dbReference type="RefSeq" id="WP_089523991.1">
    <property type="nucleotide sequence ID" value="NZ_NMUQ01000001.1"/>
</dbReference>
<gene>
    <name evidence="2" type="ORF">CGZ75_09760</name>
</gene>
<dbReference type="InterPro" id="IPR013216">
    <property type="entry name" value="Methyltransf_11"/>
</dbReference>
<dbReference type="EMBL" id="NMUQ01000001">
    <property type="protein sequence ID" value="OXM16910.1"/>
    <property type="molecule type" value="Genomic_DNA"/>
</dbReference>
<dbReference type="SUPFAM" id="SSF53335">
    <property type="entry name" value="S-adenosyl-L-methionine-dependent methyltransferases"/>
    <property type="match status" value="1"/>
</dbReference>
<evidence type="ECO:0000259" key="1">
    <source>
        <dbReference type="Pfam" id="PF08241"/>
    </source>
</evidence>
<dbReference type="Proteomes" id="UP000215145">
    <property type="component" value="Unassembled WGS sequence"/>
</dbReference>
<sequence length="136" mass="15452">MERHKRNRLDSLEICHADRKRGAAEGRYVAASLPKLPMRDSVFDLVLCSHFLFLYAEQFGTEFHRDSLLEMMRICRPGGRVLVYPLLSLRSEEISGMDALIEAIRSAGGEPTFFRSGLPFLPESVQGLEIRMPRLG</sequence>
<accession>A0A229P485</accession>
<name>A0A229P485_9BACL</name>
<dbReference type="AlphaFoldDB" id="A0A229P485"/>
<dbReference type="GO" id="GO:0008757">
    <property type="term" value="F:S-adenosylmethionine-dependent methyltransferase activity"/>
    <property type="evidence" value="ECO:0007669"/>
    <property type="project" value="InterPro"/>
</dbReference>
<dbReference type="Gene3D" id="3.40.50.150">
    <property type="entry name" value="Vaccinia Virus protein VP39"/>
    <property type="match status" value="1"/>
</dbReference>
<organism evidence="2 3">
    <name type="scientific">Paenibacillus herberti</name>
    <dbReference type="NCBI Taxonomy" id="1619309"/>
    <lineage>
        <taxon>Bacteria</taxon>
        <taxon>Bacillati</taxon>
        <taxon>Bacillota</taxon>
        <taxon>Bacilli</taxon>
        <taxon>Bacillales</taxon>
        <taxon>Paenibacillaceae</taxon>
        <taxon>Paenibacillus</taxon>
    </lineage>
</organism>
<proteinExistence type="predicted"/>
<feature type="domain" description="Methyltransferase type 11" evidence="1">
    <location>
        <begin position="17"/>
        <end position="82"/>
    </location>
</feature>
<dbReference type="InterPro" id="IPR029063">
    <property type="entry name" value="SAM-dependent_MTases_sf"/>
</dbReference>
<keyword evidence="3" id="KW-1185">Reference proteome</keyword>